<dbReference type="InterPro" id="IPR024344">
    <property type="entry name" value="MDMPI_metal-binding"/>
</dbReference>
<organism evidence="2 3">
    <name type="scientific">Nocardioides agariphilus</name>
    <dbReference type="NCBI Taxonomy" id="433664"/>
    <lineage>
        <taxon>Bacteria</taxon>
        <taxon>Bacillati</taxon>
        <taxon>Actinomycetota</taxon>
        <taxon>Actinomycetes</taxon>
        <taxon>Propionibacteriales</taxon>
        <taxon>Nocardioidaceae</taxon>
        <taxon>Nocardioides</taxon>
    </lineage>
</organism>
<dbReference type="InterPro" id="IPR017517">
    <property type="entry name" value="Maleyloyr_isom"/>
</dbReference>
<evidence type="ECO:0000313" key="2">
    <source>
        <dbReference type="EMBL" id="MBF4767355.1"/>
    </source>
</evidence>
<reference evidence="2" key="1">
    <citation type="submission" date="2020-11" db="EMBL/GenBank/DDBJ databases">
        <title>Nocardioides cynanchi sp. nov., isolated from soil of rhizosphere of Cynanchum wilfordii.</title>
        <authorList>
            <person name="Lee J.-S."/>
            <person name="Suh M.K."/>
            <person name="Kim J.-S."/>
        </authorList>
    </citation>
    <scope>NUCLEOTIDE SEQUENCE</scope>
    <source>
        <strain evidence="2">KCTC 19276</strain>
    </source>
</reference>
<dbReference type="SUPFAM" id="SSF109854">
    <property type="entry name" value="DinB/YfiT-like putative metalloenzymes"/>
    <property type="match status" value="1"/>
</dbReference>
<dbReference type="InterPro" id="IPR034660">
    <property type="entry name" value="DinB/YfiT-like"/>
</dbReference>
<evidence type="ECO:0000259" key="1">
    <source>
        <dbReference type="Pfam" id="PF11716"/>
    </source>
</evidence>
<dbReference type="NCBIfam" id="TIGR03085">
    <property type="entry name" value="TIGR03085 family metal-binding protein"/>
    <property type="match status" value="1"/>
</dbReference>
<dbReference type="RefSeq" id="WP_194695505.1">
    <property type="nucleotide sequence ID" value="NZ_JADKPO010000006.1"/>
</dbReference>
<gene>
    <name evidence="2" type="ORF">ISU10_06200</name>
</gene>
<dbReference type="GO" id="GO:0046872">
    <property type="term" value="F:metal ion binding"/>
    <property type="evidence" value="ECO:0007669"/>
    <property type="project" value="InterPro"/>
</dbReference>
<feature type="domain" description="Mycothiol-dependent maleylpyruvate isomerase metal-binding" evidence="1">
    <location>
        <begin position="16"/>
        <end position="89"/>
    </location>
</feature>
<dbReference type="Pfam" id="PF11716">
    <property type="entry name" value="MDMPI_N"/>
    <property type="match status" value="1"/>
</dbReference>
<keyword evidence="3" id="KW-1185">Reference proteome</keyword>
<evidence type="ECO:0000313" key="3">
    <source>
        <dbReference type="Proteomes" id="UP000660668"/>
    </source>
</evidence>
<comment type="caution">
    <text evidence="2">The sequence shown here is derived from an EMBL/GenBank/DDBJ whole genome shotgun (WGS) entry which is preliminary data.</text>
</comment>
<dbReference type="Proteomes" id="UP000660668">
    <property type="component" value="Unassembled WGS sequence"/>
</dbReference>
<name>A0A930YP42_9ACTN</name>
<dbReference type="AlphaFoldDB" id="A0A930YP42"/>
<accession>A0A930YP42</accession>
<sequence length="217" mass="24328">MVTLPPLNASYVRQERTALVASALRAGPDAPTLCEGWDVKDLVCHLLLRENSLMAAAGIAVPAFARLTDKEMKRLRKQPFERLVERLRSHRLTFFSLPPVDAAFNTLEYFVHHEDIRRAQPGWRRRPLSAEANDVLWKALRSQGPTLVRSTGVPVVVRRTDTEERATLLPGRSPVELSGPVSEVVMYLHGRDEVRDIAFAGPDQKVAKVRRSSLGSF</sequence>
<dbReference type="NCBIfam" id="TIGR03083">
    <property type="entry name" value="maleylpyruvate isomerase family mycothiol-dependent enzyme"/>
    <property type="match status" value="1"/>
</dbReference>
<proteinExistence type="predicted"/>
<protein>
    <submittedName>
        <fullName evidence="2">TIGR03085 family protein</fullName>
    </submittedName>
</protein>
<dbReference type="InterPro" id="IPR017519">
    <property type="entry name" value="CHP03085"/>
</dbReference>
<dbReference type="EMBL" id="JADKPO010000006">
    <property type="protein sequence ID" value="MBF4767355.1"/>
    <property type="molecule type" value="Genomic_DNA"/>
</dbReference>